<feature type="region of interest" description="Disordered" evidence="1">
    <location>
        <begin position="159"/>
        <end position="207"/>
    </location>
</feature>
<accession>A0A0L0FMA4</accession>
<dbReference type="RefSeq" id="XP_014151065.1">
    <property type="nucleotide sequence ID" value="XM_014295590.1"/>
</dbReference>
<dbReference type="Proteomes" id="UP000054560">
    <property type="component" value="Unassembled WGS sequence"/>
</dbReference>
<evidence type="ECO:0000256" key="1">
    <source>
        <dbReference type="SAM" id="MobiDB-lite"/>
    </source>
</evidence>
<gene>
    <name evidence="2" type="ORF">SARC_10367</name>
</gene>
<protein>
    <submittedName>
        <fullName evidence="2">Uncharacterized protein</fullName>
    </submittedName>
</protein>
<evidence type="ECO:0000313" key="2">
    <source>
        <dbReference type="EMBL" id="KNC77163.1"/>
    </source>
</evidence>
<organism evidence="2 3">
    <name type="scientific">Sphaeroforma arctica JP610</name>
    <dbReference type="NCBI Taxonomy" id="667725"/>
    <lineage>
        <taxon>Eukaryota</taxon>
        <taxon>Ichthyosporea</taxon>
        <taxon>Ichthyophonida</taxon>
        <taxon>Sphaeroforma</taxon>
    </lineage>
</organism>
<dbReference type="OrthoDB" id="66881at2759"/>
<dbReference type="InterPro" id="IPR036188">
    <property type="entry name" value="FAD/NAD-bd_sf"/>
</dbReference>
<name>A0A0L0FMA4_9EUKA</name>
<keyword evidence="3" id="KW-1185">Reference proteome</keyword>
<proteinExistence type="predicted"/>
<dbReference type="GeneID" id="25910871"/>
<dbReference type="Gene3D" id="3.50.50.60">
    <property type="entry name" value="FAD/NAD(P)-binding domain"/>
    <property type="match status" value="1"/>
</dbReference>
<reference evidence="2 3" key="1">
    <citation type="submission" date="2011-02" db="EMBL/GenBank/DDBJ databases">
        <title>The Genome Sequence of Sphaeroforma arctica JP610.</title>
        <authorList>
            <consortium name="The Broad Institute Genome Sequencing Platform"/>
            <person name="Russ C."/>
            <person name="Cuomo C."/>
            <person name="Young S.K."/>
            <person name="Zeng Q."/>
            <person name="Gargeya S."/>
            <person name="Alvarado L."/>
            <person name="Berlin A."/>
            <person name="Chapman S.B."/>
            <person name="Chen Z."/>
            <person name="Freedman E."/>
            <person name="Gellesch M."/>
            <person name="Goldberg J."/>
            <person name="Griggs A."/>
            <person name="Gujja S."/>
            <person name="Heilman E."/>
            <person name="Heiman D."/>
            <person name="Howarth C."/>
            <person name="Mehta T."/>
            <person name="Neiman D."/>
            <person name="Pearson M."/>
            <person name="Roberts A."/>
            <person name="Saif S."/>
            <person name="Shea T."/>
            <person name="Shenoy N."/>
            <person name="Sisk P."/>
            <person name="Stolte C."/>
            <person name="Sykes S."/>
            <person name="White J."/>
            <person name="Yandava C."/>
            <person name="Burger G."/>
            <person name="Gray M.W."/>
            <person name="Holland P.W.H."/>
            <person name="King N."/>
            <person name="Lang F.B.F."/>
            <person name="Roger A.J."/>
            <person name="Ruiz-Trillo I."/>
            <person name="Haas B."/>
            <person name="Nusbaum C."/>
            <person name="Birren B."/>
        </authorList>
    </citation>
    <scope>NUCLEOTIDE SEQUENCE [LARGE SCALE GENOMIC DNA]</scope>
    <source>
        <strain evidence="2 3">JP610</strain>
    </source>
</reference>
<dbReference type="EMBL" id="KQ242819">
    <property type="protein sequence ID" value="KNC77163.1"/>
    <property type="molecule type" value="Genomic_DNA"/>
</dbReference>
<dbReference type="AlphaFoldDB" id="A0A0L0FMA4"/>
<feature type="compositionally biased region" description="Polar residues" evidence="1">
    <location>
        <begin position="188"/>
        <end position="201"/>
    </location>
</feature>
<sequence>MAARTTLDRVSPTKKYLERLYLHFFDIDYPSVCHIGLPLSIVPFPLFQYQAKLAARVYAEKVQLPTLGQMVQERAAEEQIALDWAASEAQNTEVEVQDEDLVDPLNRVHHFNPPGKPHKQFDYCDAIADMCNGGPAVGVSASATDETRDKHKDACTDAAHNTPLHLHPHKGTGTGQGSALVGEDNAPTAASASPNGTNGTVSGAAPVEHTPPYFKDLFASAKEERFALLGF</sequence>
<evidence type="ECO:0000313" key="3">
    <source>
        <dbReference type="Proteomes" id="UP000054560"/>
    </source>
</evidence>